<evidence type="ECO:0000313" key="3">
    <source>
        <dbReference type="EMBL" id="XBP94758.1"/>
    </source>
</evidence>
<feature type="compositionally biased region" description="Basic and acidic residues" evidence="1">
    <location>
        <begin position="133"/>
        <end position="144"/>
    </location>
</feature>
<gene>
    <name evidence="4" type="ORF">ABUL08_05005</name>
    <name evidence="3" type="ORF">VK199_04975</name>
</gene>
<dbReference type="InterPro" id="IPR036388">
    <property type="entry name" value="WH-like_DNA-bd_sf"/>
</dbReference>
<dbReference type="RefSeq" id="WP_350934958.1">
    <property type="nucleotide sequence ID" value="NZ_CP157762.1"/>
</dbReference>
<evidence type="ECO:0000256" key="2">
    <source>
        <dbReference type="SAM" id="SignalP"/>
    </source>
</evidence>
<name>A0AAU7MB96_9ACTN</name>
<dbReference type="EMBL" id="CP157762">
    <property type="protein sequence ID" value="XBP94758.1"/>
    <property type="molecule type" value="Genomic_DNA"/>
</dbReference>
<organism evidence="3">
    <name type="scientific">Micromonospora sp. CCTCC AA 2012012</name>
    <dbReference type="NCBI Taxonomy" id="3111921"/>
    <lineage>
        <taxon>Bacteria</taxon>
        <taxon>Bacillati</taxon>
        <taxon>Actinomycetota</taxon>
        <taxon>Actinomycetes</taxon>
        <taxon>Micromonosporales</taxon>
        <taxon>Micromonosporaceae</taxon>
        <taxon>Micromonospora</taxon>
    </lineage>
</organism>
<feature type="signal peptide" evidence="2">
    <location>
        <begin position="1"/>
        <end position="21"/>
    </location>
</feature>
<dbReference type="EMBL" id="CP159342">
    <property type="protein sequence ID" value="XCH75459.1"/>
    <property type="molecule type" value="Genomic_DNA"/>
</dbReference>
<sequence length="254" mass="25878">MPAHAMFKVLAALGALGEASAAAVATHAGLGYSTATAKLRAWEQTGQVEKFSTDGNRALWRLTDSGRAHTQADPLSPEASADGPDDEPEQATPDTTDSPGPEGEQIIPADGNIGEEASGPDASALTAPVTAPPRRDDEEPRLSADADQGSAADRVADPAESHADARGEGPSATSCRRPKGSLSGAVLDILEAHPDRQYKTGELCKLIDAANAGSGTKKASAGAVYNAAVKLAAAGTAVQTVEKPATFQYAPVSR</sequence>
<reference evidence="3" key="1">
    <citation type="submission" date="2024-01" db="EMBL/GenBank/DDBJ databases">
        <title>The genome sequence of Micromonospora mangrovi CCTCC AA 2012012.</title>
        <authorList>
            <person name="Gao J."/>
        </authorList>
    </citation>
    <scope>NUCLEOTIDE SEQUENCE</scope>
    <source>
        <strain evidence="3">CCTCC AA 2012012</strain>
    </source>
</reference>
<accession>A0AAU7MB96</accession>
<reference evidence="4" key="2">
    <citation type="submission" date="2024-06" db="EMBL/GenBank/DDBJ databases">
        <title>Micromonospora mangrovi CCTCC AA 2012012 genome sequences.</title>
        <authorList>
            <person name="Gao J."/>
        </authorList>
    </citation>
    <scope>NUCLEOTIDE SEQUENCE</scope>
    <source>
        <strain evidence="4">CCTCC AA 2012012</strain>
    </source>
</reference>
<dbReference type="InterPro" id="IPR036390">
    <property type="entry name" value="WH_DNA-bd_sf"/>
</dbReference>
<dbReference type="Gene3D" id="1.10.10.10">
    <property type="entry name" value="Winged helix-like DNA-binding domain superfamily/Winged helix DNA-binding domain"/>
    <property type="match status" value="1"/>
</dbReference>
<feature type="chain" id="PRO_5043288991" evidence="2">
    <location>
        <begin position="22"/>
        <end position="254"/>
    </location>
</feature>
<feature type="compositionally biased region" description="Basic and acidic residues" evidence="1">
    <location>
        <begin position="154"/>
        <end position="167"/>
    </location>
</feature>
<keyword evidence="2" id="KW-0732">Signal</keyword>
<dbReference type="AlphaFoldDB" id="A0AAU7MB96"/>
<dbReference type="SUPFAM" id="SSF46785">
    <property type="entry name" value="Winged helix' DNA-binding domain"/>
    <property type="match status" value="1"/>
</dbReference>
<evidence type="ECO:0000256" key="1">
    <source>
        <dbReference type="SAM" id="MobiDB-lite"/>
    </source>
</evidence>
<protein>
    <submittedName>
        <fullName evidence="3">MarR family transcriptional regulator</fullName>
    </submittedName>
</protein>
<feature type="region of interest" description="Disordered" evidence="1">
    <location>
        <begin position="67"/>
        <end position="180"/>
    </location>
</feature>
<proteinExistence type="predicted"/>
<evidence type="ECO:0000313" key="4">
    <source>
        <dbReference type="EMBL" id="XCH75459.1"/>
    </source>
</evidence>